<keyword evidence="7" id="KW-1185">Reference proteome</keyword>
<comment type="subcellular location">
    <subcellularLocation>
        <location evidence="1">Nucleus</location>
    </subcellularLocation>
</comment>
<feature type="compositionally biased region" description="Acidic residues" evidence="4">
    <location>
        <begin position="1089"/>
        <end position="1106"/>
    </location>
</feature>
<evidence type="ECO:0000259" key="5">
    <source>
        <dbReference type="Pfam" id="PF04821"/>
    </source>
</evidence>
<evidence type="ECO:0000256" key="2">
    <source>
        <dbReference type="ARBA" id="ARBA00023242"/>
    </source>
</evidence>
<feature type="region of interest" description="Disordered" evidence="4">
    <location>
        <begin position="572"/>
        <end position="635"/>
    </location>
</feature>
<comment type="caution">
    <text evidence="6">The sequence shown here is derived from an EMBL/GenBank/DDBJ whole genome shotgun (WGS) entry which is preliminary data.</text>
</comment>
<feature type="compositionally biased region" description="Basic residues" evidence="4">
    <location>
        <begin position="572"/>
        <end position="583"/>
    </location>
</feature>
<feature type="compositionally biased region" description="Basic and acidic residues" evidence="4">
    <location>
        <begin position="584"/>
        <end position="605"/>
    </location>
</feature>
<evidence type="ECO:0000313" key="7">
    <source>
        <dbReference type="Proteomes" id="UP001202328"/>
    </source>
</evidence>
<dbReference type="Pfam" id="PF04821">
    <property type="entry name" value="TIMELESS"/>
    <property type="match status" value="1"/>
</dbReference>
<feature type="domain" description="Timeless N-terminal" evidence="5">
    <location>
        <begin position="27"/>
        <end position="287"/>
    </location>
</feature>
<feature type="compositionally biased region" description="Basic and acidic residues" evidence="4">
    <location>
        <begin position="874"/>
        <end position="885"/>
    </location>
</feature>
<feature type="region of interest" description="Disordered" evidence="4">
    <location>
        <begin position="649"/>
        <end position="687"/>
    </location>
</feature>
<name>A0AAD4SJM5_9MAGN</name>
<evidence type="ECO:0000256" key="3">
    <source>
        <dbReference type="ARBA" id="ARBA00023306"/>
    </source>
</evidence>
<evidence type="ECO:0000313" key="6">
    <source>
        <dbReference type="EMBL" id="KAI3908915.1"/>
    </source>
</evidence>
<feature type="compositionally biased region" description="Acidic residues" evidence="4">
    <location>
        <begin position="672"/>
        <end position="687"/>
    </location>
</feature>
<gene>
    <name evidence="6" type="ORF">MKW98_021984</name>
</gene>
<sequence length="1283" mass="145692">MDLQGLSSICAGLGAIEEDDDGNWIGYTKNEFCLDNLKDLQRFLRRDDPETRDVFNQVCKWNIVSKDLVPIIELRQDNRDLVISAVKVLVFLTMPIEPGSNNISQQIEFLWRLKESIARNDTVAVIVSLLESPLENLEREAFTEDDLKLVELVLTLFRNILAIQDISLQQKASGYATQCLFLRDRFIELLFREHVTDLILVLTQHVGGSCSYLRQENFLLLEIFHYMLMGQEPELIAKPSKRGSEVDEDVEASLNSLQSIMEEERHKRRLTRSKNLDRHSQFSGTFTSLSMDGSKTLCKGNPKTASRNLKPHKAQRGPVKRIAWDNGKLSSSKEIILELFHSFINQFLSAGYNVLMQSIREDIVKDEEGHSIQSNDVIVFFQVTQFVTAFQHQTFLVSKQKMERDTSEAETSKFNDTTSFQGDICGPIAATLNETMFSLVIRKWRIAFEVLKETKKGKKTDENICKEEGLMETYEYKFLSVAGSLMKTMICMLDLVLKLFPEDSKEPQTARILLYKIFYDQTDQGMTQFLINLIRNFNNRKQPKSDLADLVEMMHVVVRLMENLQARGTLRVAKKSRRGKKKKLQTDKKAVVDDSGDVRVNKEGDVGLSTGKPSVDADGLSEDGLANPSSDGKEESTLIPDIIVGHEGPLLDTGNIVEDSTSKENSHHGSEPDDLECETGESSEDDPVAATDEIDFSVSTLVSMFANNSVIQNLCWLLKFYKSNSAGTNHYIIRLLRRICEDLELSPMLYQLSLLTTFYNILAEQKASPQKEYTNIVSFLTDLIRKMLRKMKSQPLLFVEILFWKTRKECHYMSSEILLNEIGNLRKECRKLGTVSSGNEGEFGSSLGHDGMRRRTIADALGDDEFDVVIPPEGSHRKNKSDDQSKSNTSRSDSDIEGMEQPNFSDTQDEGHSFEHKSLRVPKRRRKLNFDSDMETNIKSLYEKYKEDRHCARLIAKSFDPDGNVSPAQVSNKLKQLGLKVEKKKMLSADDGKMMSEKENTLADLEESSLLERSTHSRKSVRAFSQEQEKMLRDLYEQFKNDKKCSHMIATTLDTNNTFSAAQVTRKLMQLGLIKKKPVESKTLLRDEADNDNSTVDEQEESDEETLLALKRRSKKRETGTTFNDRETATGFANRKIEMTASEDDGDEEVLSSIFQRSARRLSSKSQDEKHTTSSIDDTINEDHGDNTERFVVLTSPSVEQNHNNMSSLLRKDVKKGFAAMGVDKNTDQTRSPTGDDLLNNVDHSMLHHQLHDELADSDDDVGPAVSKSNVKRRKIVIDNDDE</sequence>
<dbReference type="GO" id="GO:0043111">
    <property type="term" value="P:replication fork arrest"/>
    <property type="evidence" value="ECO:0007669"/>
    <property type="project" value="TreeGrafter"/>
</dbReference>
<dbReference type="InterPro" id="IPR006906">
    <property type="entry name" value="Timeless_N"/>
</dbReference>
<keyword evidence="3" id="KW-0131">Cell cycle</keyword>
<feature type="compositionally biased region" description="Basic and acidic residues" evidence="4">
    <location>
        <begin position="660"/>
        <end position="671"/>
    </location>
</feature>
<organism evidence="6 7">
    <name type="scientific">Papaver atlanticum</name>
    <dbReference type="NCBI Taxonomy" id="357466"/>
    <lineage>
        <taxon>Eukaryota</taxon>
        <taxon>Viridiplantae</taxon>
        <taxon>Streptophyta</taxon>
        <taxon>Embryophyta</taxon>
        <taxon>Tracheophyta</taxon>
        <taxon>Spermatophyta</taxon>
        <taxon>Magnoliopsida</taxon>
        <taxon>Ranunculales</taxon>
        <taxon>Papaveraceae</taxon>
        <taxon>Papaveroideae</taxon>
        <taxon>Papaver</taxon>
    </lineage>
</organism>
<dbReference type="EMBL" id="JAJJMB010010432">
    <property type="protein sequence ID" value="KAI3908915.1"/>
    <property type="molecule type" value="Genomic_DNA"/>
</dbReference>
<proteinExistence type="predicted"/>
<dbReference type="GO" id="GO:0003677">
    <property type="term" value="F:DNA binding"/>
    <property type="evidence" value="ECO:0007669"/>
    <property type="project" value="TreeGrafter"/>
</dbReference>
<evidence type="ECO:0000256" key="4">
    <source>
        <dbReference type="SAM" id="MobiDB-lite"/>
    </source>
</evidence>
<accession>A0AAD4SJM5</accession>
<dbReference type="GO" id="GO:0000076">
    <property type="term" value="P:DNA replication checkpoint signaling"/>
    <property type="evidence" value="ECO:0007669"/>
    <property type="project" value="TreeGrafter"/>
</dbReference>
<dbReference type="GO" id="GO:0006281">
    <property type="term" value="P:DNA repair"/>
    <property type="evidence" value="ECO:0007669"/>
    <property type="project" value="TreeGrafter"/>
</dbReference>
<protein>
    <recommendedName>
        <fullName evidence="5">Timeless N-terminal domain-containing protein</fullName>
    </recommendedName>
</protein>
<dbReference type="GO" id="GO:0031298">
    <property type="term" value="C:replication fork protection complex"/>
    <property type="evidence" value="ECO:0007669"/>
    <property type="project" value="TreeGrafter"/>
</dbReference>
<feature type="compositionally biased region" description="Basic and acidic residues" evidence="4">
    <location>
        <begin position="909"/>
        <end position="918"/>
    </location>
</feature>
<dbReference type="PANTHER" id="PTHR22940:SF4">
    <property type="entry name" value="PROTEIN TIMELESS HOMOLOG"/>
    <property type="match status" value="1"/>
</dbReference>
<feature type="region of interest" description="Disordered" evidence="4">
    <location>
        <begin position="1085"/>
        <end position="1185"/>
    </location>
</feature>
<keyword evidence="2" id="KW-0539">Nucleus</keyword>
<reference evidence="6" key="1">
    <citation type="submission" date="2022-04" db="EMBL/GenBank/DDBJ databases">
        <title>A functionally conserved STORR gene fusion in Papaver species that diverged 16.8 million years ago.</title>
        <authorList>
            <person name="Catania T."/>
        </authorList>
    </citation>
    <scope>NUCLEOTIDE SEQUENCE</scope>
    <source>
        <strain evidence="6">S-188037</strain>
    </source>
</reference>
<feature type="region of interest" description="Disordered" evidence="4">
    <location>
        <begin position="1255"/>
        <end position="1283"/>
    </location>
</feature>
<dbReference type="Proteomes" id="UP001202328">
    <property type="component" value="Unassembled WGS sequence"/>
</dbReference>
<feature type="compositionally biased region" description="Acidic residues" evidence="4">
    <location>
        <begin position="1141"/>
        <end position="1150"/>
    </location>
</feature>
<feature type="region of interest" description="Disordered" evidence="4">
    <location>
        <begin position="868"/>
        <end position="920"/>
    </location>
</feature>
<dbReference type="PANTHER" id="PTHR22940">
    <property type="entry name" value="TIMEOUT/TIMELESS-2"/>
    <property type="match status" value="1"/>
</dbReference>
<dbReference type="InterPro" id="IPR044998">
    <property type="entry name" value="Timeless"/>
</dbReference>
<evidence type="ECO:0000256" key="1">
    <source>
        <dbReference type="ARBA" id="ARBA00004123"/>
    </source>
</evidence>